<proteinExistence type="predicted"/>
<comment type="caution">
    <text evidence="1">The sequence shown here is derived from an EMBL/GenBank/DDBJ whole genome shotgun (WGS) entry which is preliminary data.</text>
</comment>
<dbReference type="Proteomes" id="UP000265520">
    <property type="component" value="Unassembled WGS sequence"/>
</dbReference>
<dbReference type="EMBL" id="LXQA010122133">
    <property type="protein sequence ID" value="MCI20877.1"/>
    <property type="molecule type" value="Genomic_DNA"/>
</dbReference>
<feature type="non-terminal residue" evidence="1">
    <location>
        <position position="1"/>
    </location>
</feature>
<accession>A0A392QAJ5</accession>
<organism evidence="1 2">
    <name type="scientific">Trifolium medium</name>
    <dbReference type="NCBI Taxonomy" id="97028"/>
    <lineage>
        <taxon>Eukaryota</taxon>
        <taxon>Viridiplantae</taxon>
        <taxon>Streptophyta</taxon>
        <taxon>Embryophyta</taxon>
        <taxon>Tracheophyta</taxon>
        <taxon>Spermatophyta</taxon>
        <taxon>Magnoliopsida</taxon>
        <taxon>eudicotyledons</taxon>
        <taxon>Gunneridae</taxon>
        <taxon>Pentapetalae</taxon>
        <taxon>rosids</taxon>
        <taxon>fabids</taxon>
        <taxon>Fabales</taxon>
        <taxon>Fabaceae</taxon>
        <taxon>Papilionoideae</taxon>
        <taxon>50 kb inversion clade</taxon>
        <taxon>NPAAA clade</taxon>
        <taxon>Hologalegina</taxon>
        <taxon>IRL clade</taxon>
        <taxon>Trifolieae</taxon>
        <taxon>Trifolium</taxon>
    </lineage>
</organism>
<dbReference type="AlphaFoldDB" id="A0A392QAJ5"/>
<protein>
    <submittedName>
        <fullName evidence="1">Uncharacterized protein</fullName>
    </submittedName>
</protein>
<evidence type="ECO:0000313" key="2">
    <source>
        <dbReference type="Proteomes" id="UP000265520"/>
    </source>
</evidence>
<name>A0A392QAJ5_9FABA</name>
<sequence>YHLGEVIKLCAFAFLKYVVLVVSHKVIVRLSWDGSISTSKAQEYASGLTRDPKKHYLLE</sequence>
<keyword evidence="2" id="KW-1185">Reference proteome</keyword>
<reference evidence="1 2" key="1">
    <citation type="journal article" date="2018" name="Front. Plant Sci.">
        <title>Red Clover (Trifolium pratense) and Zigzag Clover (T. medium) - A Picture of Genomic Similarities and Differences.</title>
        <authorList>
            <person name="Dluhosova J."/>
            <person name="Istvanek J."/>
            <person name="Nedelnik J."/>
            <person name="Repkova J."/>
        </authorList>
    </citation>
    <scope>NUCLEOTIDE SEQUENCE [LARGE SCALE GENOMIC DNA]</scope>
    <source>
        <strain evidence="2">cv. 10/8</strain>
        <tissue evidence="1">Leaf</tissue>
    </source>
</reference>
<evidence type="ECO:0000313" key="1">
    <source>
        <dbReference type="EMBL" id="MCI20877.1"/>
    </source>
</evidence>